<feature type="region of interest" description="Disordered" evidence="1">
    <location>
        <begin position="1"/>
        <end position="37"/>
    </location>
</feature>
<proteinExistence type="predicted"/>
<dbReference type="Proteomes" id="UP000681722">
    <property type="component" value="Unassembled WGS sequence"/>
</dbReference>
<dbReference type="EMBL" id="CAJOBA010047049">
    <property type="protein sequence ID" value="CAF4196696.1"/>
    <property type="molecule type" value="Genomic_DNA"/>
</dbReference>
<reference evidence="2" key="1">
    <citation type="submission" date="2021-02" db="EMBL/GenBank/DDBJ databases">
        <authorList>
            <person name="Nowell W R."/>
        </authorList>
    </citation>
    <scope>NUCLEOTIDE SEQUENCE</scope>
</reference>
<dbReference type="AlphaFoldDB" id="A0A814USE0"/>
<sequence>GSRLGGDGGGNNSNENGNNNGEGANNNNDGGNGANQDRLAGLVQRLLEKYPNRRYYAKPVDYPITRNIGGKPINPLLPDDGTPRTDSETPDVDNVVNRHNELVEGGNQFRGFRECPPTSAAPSNQPSTNNIAGGAAGAGPAEENNWSGMYTSPPPDIAKWYIDDNHERSGTISRVYEPEDAAKLYHTNIGLETGQGEGALRAVKEYSDSKYIFSGPQESKKLDLFTR</sequence>
<evidence type="ECO:0000256" key="1">
    <source>
        <dbReference type="SAM" id="MobiDB-lite"/>
    </source>
</evidence>
<protein>
    <submittedName>
        <fullName evidence="2">Uncharacterized protein</fullName>
    </submittedName>
</protein>
<evidence type="ECO:0000313" key="5">
    <source>
        <dbReference type="EMBL" id="CAF4196696.1"/>
    </source>
</evidence>
<dbReference type="Proteomes" id="UP000677228">
    <property type="component" value="Unassembled WGS sequence"/>
</dbReference>
<dbReference type="Proteomes" id="UP000682733">
    <property type="component" value="Unassembled WGS sequence"/>
</dbReference>
<evidence type="ECO:0000313" key="3">
    <source>
        <dbReference type="EMBL" id="CAF1388947.1"/>
    </source>
</evidence>
<dbReference type="Gene3D" id="3.90.175.10">
    <property type="entry name" value="Diphtheria Toxin, domain 1"/>
    <property type="match status" value="1"/>
</dbReference>
<gene>
    <name evidence="2" type="ORF">GPM918_LOCUS22592</name>
    <name evidence="3" type="ORF">OVA965_LOCUS32477</name>
    <name evidence="4" type="ORF">SRO942_LOCUS22591</name>
    <name evidence="5" type="ORF">TMI583_LOCUS33333</name>
</gene>
<evidence type="ECO:0000313" key="2">
    <source>
        <dbReference type="EMBL" id="CAF1178926.1"/>
    </source>
</evidence>
<organism evidence="2 6">
    <name type="scientific">Didymodactylos carnosus</name>
    <dbReference type="NCBI Taxonomy" id="1234261"/>
    <lineage>
        <taxon>Eukaryota</taxon>
        <taxon>Metazoa</taxon>
        <taxon>Spiralia</taxon>
        <taxon>Gnathifera</taxon>
        <taxon>Rotifera</taxon>
        <taxon>Eurotatoria</taxon>
        <taxon>Bdelloidea</taxon>
        <taxon>Philodinida</taxon>
        <taxon>Philodinidae</taxon>
        <taxon>Didymodactylos</taxon>
    </lineage>
</organism>
<name>A0A814USE0_9BILA</name>
<keyword evidence="6" id="KW-1185">Reference proteome</keyword>
<dbReference type="EMBL" id="CAJNOK010025353">
    <property type="protein sequence ID" value="CAF1388947.1"/>
    <property type="molecule type" value="Genomic_DNA"/>
</dbReference>
<comment type="caution">
    <text evidence="2">The sequence shown here is derived from an EMBL/GenBank/DDBJ whole genome shotgun (WGS) entry which is preliminary data.</text>
</comment>
<feature type="non-terminal residue" evidence="2">
    <location>
        <position position="1"/>
    </location>
</feature>
<accession>A0A814USE0</accession>
<dbReference type="EMBL" id="CAJNOQ010007791">
    <property type="protein sequence ID" value="CAF1178926.1"/>
    <property type="molecule type" value="Genomic_DNA"/>
</dbReference>
<feature type="region of interest" description="Disordered" evidence="1">
    <location>
        <begin position="66"/>
        <end position="92"/>
    </location>
</feature>
<dbReference type="EMBL" id="CAJOBC010007792">
    <property type="protein sequence ID" value="CAF3943151.1"/>
    <property type="molecule type" value="Genomic_DNA"/>
</dbReference>
<feature type="compositionally biased region" description="Low complexity" evidence="1">
    <location>
        <begin position="12"/>
        <end position="29"/>
    </location>
</feature>
<dbReference type="Proteomes" id="UP000663829">
    <property type="component" value="Unassembled WGS sequence"/>
</dbReference>
<dbReference type="OrthoDB" id="10044296at2759"/>
<evidence type="ECO:0000313" key="6">
    <source>
        <dbReference type="Proteomes" id="UP000663829"/>
    </source>
</evidence>
<evidence type="ECO:0000313" key="4">
    <source>
        <dbReference type="EMBL" id="CAF3943151.1"/>
    </source>
</evidence>
<feature type="compositionally biased region" description="Gly residues" evidence="1">
    <location>
        <begin position="1"/>
        <end position="11"/>
    </location>
</feature>